<dbReference type="AlphaFoldDB" id="A0A0M7A1Q2"/>
<name>A0A0M7A1Q2_9HYPH</name>
<gene>
    <name evidence="1" type="ORF">LAX5112_01973</name>
</gene>
<evidence type="ECO:0000313" key="1">
    <source>
        <dbReference type="EMBL" id="CTQ69018.1"/>
    </source>
</evidence>
<proteinExistence type="predicted"/>
<organism evidence="1 2">
    <name type="scientific">Roseibium alexandrii</name>
    <dbReference type="NCBI Taxonomy" id="388408"/>
    <lineage>
        <taxon>Bacteria</taxon>
        <taxon>Pseudomonadati</taxon>
        <taxon>Pseudomonadota</taxon>
        <taxon>Alphaproteobacteria</taxon>
        <taxon>Hyphomicrobiales</taxon>
        <taxon>Stappiaceae</taxon>
        <taxon>Roseibium</taxon>
    </lineage>
</organism>
<protein>
    <submittedName>
        <fullName evidence="1">Uncharacterized protein</fullName>
    </submittedName>
</protein>
<dbReference type="Proteomes" id="UP000053235">
    <property type="component" value="Unassembled WGS sequence"/>
</dbReference>
<keyword evidence="2" id="KW-1185">Reference proteome</keyword>
<reference evidence="2" key="1">
    <citation type="submission" date="2015-07" db="EMBL/GenBank/DDBJ databases">
        <authorList>
            <person name="Rodrigo-Torres Lidia"/>
            <person name="Arahal R.David."/>
        </authorList>
    </citation>
    <scope>NUCLEOTIDE SEQUENCE [LARGE SCALE GENOMIC DNA]</scope>
    <source>
        <strain evidence="2">CECT 5112</strain>
    </source>
</reference>
<evidence type="ECO:0000313" key="2">
    <source>
        <dbReference type="Proteomes" id="UP000053235"/>
    </source>
</evidence>
<accession>A0A0M7A1Q2</accession>
<dbReference type="EMBL" id="CXWD01000006">
    <property type="protein sequence ID" value="CTQ69018.1"/>
    <property type="molecule type" value="Genomic_DNA"/>
</dbReference>
<sequence length="68" mass="7658">MYVLCFNSQSRPPWAASSGYAGHLGQVTDPFFCHLANGFFILDNYEETLMHPLSRKEQQTCHALAPIV</sequence>
<dbReference type="STRING" id="388408.LAX5112_01973"/>